<protein>
    <submittedName>
        <fullName evidence="9">YhgE/Pip N-terminal domain-containing protein</fullName>
    </submittedName>
</protein>
<evidence type="ECO:0000256" key="5">
    <source>
        <dbReference type="ARBA" id="ARBA00022989"/>
    </source>
</evidence>
<accession>A0A1H5Z0B6</accession>
<keyword evidence="3" id="KW-1003">Cell membrane</keyword>
<dbReference type="InterPro" id="IPR022703">
    <property type="entry name" value="DUF3533"/>
</dbReference>
<feature type="transmembrane region" description="Helical" evidence="7">
    <location>
        <begin position="276"/>
        <end position="302"/>
    </location>
</feature>
<feature type="transmembrane region" description="Helical" evidence="7">
    <location>
        <begin position="400"/>
        <end position="422"/>
    </location>
</feature>
<dbReference type="PANTHER" id="PTHR43077:SF8">
    <property type="entry name" value="DOXORUBICIN RESISTANCE ABC TRANSPORTER PERMEASE PROTEIN DRRB"/>
    <property type="match status" value="1"/>
</dbReference>
<dbReference type="Pfam" id="PF12051">
    <property type="entry name" value="DUF3533"/>
    <property type="match status" value="1"/>
</dbReference>
<reference evidence="9 10" key="1">
    <citation type="submission" date="2016-10" db="EMBL/GenBank/DDBJ databases">
        <authorList>
            <person name="de Groot N.N."/>
        </authorList>
    </citation>
    <scope>NUCLEOTIDE SEQUENCE [LARGE SCALE GENOMIC DNA]</scope>
    <source>
        <strain evidence="9 10">CGMCC 4.2023</strain>
    </source>
</reference>
<proteinExistence type="inferred from homology"/>
<evidence type="ECO:0000256" key="3">
    <source>
        <dbReference type="ARBA" id="ARBA00022475"/>
    </source>
</evidence>
<dbReference type="AlphaFoldDB" id="A0A1H5Z0B6"/>
<feature type="domain" description="DUF3533" evidence="8">
    <location>
        <begin position="40"/>
        <end position="401"/>
    </location>
</feature>
<keyword evidence="4 7" id="KW-0812">Transmembrane</keyword>
<keyword evidence="5 7" id="KW-1133">Transmembrane helix</keyword>
<feature type="transmembrane region" description="Helical" evidence="7">
    <location>
        <begin position="226"/>
        <end position="255"/>
    </location>
</feature>
<dbReference type="GO" id="GO:0005886">
    <property type="term" value="C:plasma membrane"/>
    <property type="evidence" value="ECO:0007669"/>
    <property type="project" value="UniProtKB-SubCell"/>
</dbReference>
<evidence type="ECO:0000313" key="9">
    <source>
        <dbReference type="EMBL" id="SEG29632.1"/>
    </source>
</evidence>
<keyword evidence="10" id="KW-1185">Reference proteome</keyword>
<evidence type="ECO:0000313" key="10">
    <source>
        <dbReference type="Proteomes" id="UP000236754"/>
    </source>
</evidence>
<dbReference type="Proteomes" id="UP000236754">
    <property type="component" value="Unassembled WGS sequence"/>
</dbReference>
<evidence type="ECO:0000256" key="4">
    <source>
        <dbReference type="ARBA" id="ARBA00022692"/>
    </source>
</evidence>
<dbReference type="InterPro" id="IPR051328">
    <property type="entry name" value="T7SS_ABC-Transporter"/>
</dbReference>
<keyword evidence="6 7" id="KW-0472">Membrane</keyword>
<organism evidence="9 10">
    <name type="scientific">Actinacidiphila yanglinensis</name>
    <dbReference type="NCBI Taxonomy" id="310779"/>
    <lineage>
        <taxon>Bacteria</taxon>
        <taxon>Bacillati</taxon>
        <taxon>Actinomycetota</taxon>
        <taxon>Actinomycetes</taxon>
        <taxon>Kitasatosporales</taxon>
        <taxon>Streptomycetaceae</taxon>
        <taxon>Actinacidiphila</taxon>
    </lineage>
</organism>
<evidence type="ECO:0000256" key="1">
    <source>
        <dbReference type="ARBA" id="ARBA00004651"/>
    </source>
</evidence>
<feature type="transmembrane region" description="Helical" evidence="7">
    <location>
        <begin position="341"/>
        <end position="367"/>
    </location>
</feature>
<dbReference type="EMBL" id="FNVU01000004">
    <property type="protein sequence ID" value="SEG29632.1"/>
    <property type="molecule type" value="Genomic_DNA"/>
</dbReference>
<evidence type="ECO:0000259" key="8">
    <source>
        <dbReference type="Pfam" id="PF12051"/>
    </source>
</evidence>
<sequence length="438" mass="46357">MSKHHAKPPHGHPAPAYAPPAVTARQILGKWPVWALPSILVTLVSFLLALIYSGGVADPRGNVRNLPIALVNQDTGPIGTQFVQGIATAPNPRHRIKWEVLTPAEAKDRFDSGRLYGGIAVPADFTASLNAIIRPGASTTNIRQPHVVLLTNPGAGSLASSLATTATQAVVPPASRQIGAQLLDRLTRTGARPNTAQRMLLDDPVTTTSAPGHTIGVRTGLGLTSFYYTLVLVLGGFLGANIISNGVDAALGYAPSEFGPFRRMRSPVLISRVRTLAVKMVMSLALSVLTASVVVLATAVIIDLDMPHLFLLWVFSVCAGAVVGVGVQAITAIFGTLGQLVAMFFFVALGLPSAGATIPLEAVPAFYRGLAWFEPMRQITGGVRAILYFDARGNAGLERAWLWLCVGLVVGLVLGFGVTHFYDRRGLFRIDPEKVGGT</sequence>
<evidence type="ECO:0000256" key="6">
    <source>
        <dbReference type="ARBA" id="ARBA00023136"/>
    </source>
</evidence>
<dbReference type="PANTHER" id="PTHR43077">
    <property type="entry name" value="TRANSPORT PERMEASE YVFS-RELATED"/>
    <property type="match status" value="1"/>
</dbReference>
<feature type="transmembrane region" description="Helical" evidence="7">
    <location>
        <begin position="308"/>
        <end position="334"/>
    </location>
</feature>
<gene>
    <name evidence="9" type="ORF">SAMN05216223_104237</name>
</gene>
<evidence type="ECO:0000256" key="7">
    <source>
        <dbReference type="SAM" id="Phobius"/>
    </source>
</evidence>
<dbReference type="RefSeq" id="WP_103885525.1">
    <property type="nucleotide sequence ID" value="NZ_FNVU01000004.1"/>
</dbReference>
<comment type="similarity">
    <text evidence="2">Belongs to the ABC-2 integral membrane protein family.</text>
</comment>
<evidence type="ECO:0000256" key="2">
    <source>
        <dbReference type="ARBA" id="ARBA00007783"/>
    </source>
</evidence>
<name>A0A1H5Z0B6_9ACTN</name>
<feature type="transmembrane region" description="Helical" evidence="7">
    <location>
        <begin position="33"/>
        <end position="52"/>
    </location>
</feature>
<comment type="subcellular location">
    <subcellularLocation>
        <location evidence="1">Cell membrane</location>
        <topology evidence="1">Multi-pass membrane protein</topology>
    </subcellularLocation>
</comment>
<dbReference type="OrthoDB" id="4571363at2"/>
<dbReference type="Gene3D" id="3.40.1710.10">
    <property type="entry name" value="abc type-2 transporter like domain"/>
    <property type="match status" value="1"/>
</dbReference>